<dbReference type="PANTHER" id="PTHR32234">
    <property type="entry name" value="THIOL:DISULFIDE INTERCHANGE PROTEIN DSBD"/>
    <property type="match status" value="1"/>
</dbReference>
<evidence type="ECO:0000256" key="5">
    <source>
        <dbReference type="ARBA" id="ARBA00023136"/>
    </source>
</evidence>
<feature type="domain" description="Thiol:disulfide interchange protein DsbD N-terminal" evidence="8">
    <location>
        <begin position="301"/>
        <end position="412"/>
    </location>
</feature>
<feature type="transmembrane region" description="Helical" evidence="6">
    <location>
        <begin position="615"/>
        <end position="638"/>
    </location>
</feature>
<dbReference type="InterPro" id="IPR003834">
    <property type="entry name" value="Cyt_c_assmbl_TM_dom"/>
</dbReference>
<keyword evidence="10" id="KW-1185">Reference proteome</keyword>
<keyword evidence="2 6" id="KW-0812">Transmembrane</keyword>
<evidence type="ECO:0000256" key="4">
    <source>
        <dbReference type="ARBA" id="ARBA00022989"/>
    </source>
</evidence>
<evidence type="ECO:0000313" key="9">
    <source>
        <dbReference type="EMBL" id="SMP47219.1"/>
    </source>
</evidence>
<dbReference type="EMBL" id="FXUG01000002">
    <property type="protein sequence ID" value="SMP47219.1"/>
    <property type="molecule type" value="Genomic_DNA"/>
</dbReference>
<evidence type="ECO:0000256" key="2">
    <source>
        <dbReference type="ARBA" id="ARBA00022692"/>
    </source>
</evidence>
<accession>A0ABY1PTL3</accession>
<dbReference type="Gene3D" id="3.40.30.10">
    <property type="entry name" value="Glutaredoxin"/>
    <property type="match status" value="1"/>
</dbReference>
<evidence type="ECO:0000256" key="6">
    <source>
        <dbReference type="SAM" id="Phobius"/>
    </source>
</evidence>
<dbReference type="InterPro" id="IPR036249">
    <property type="entry name" value="Thioredoxin-like_sf"/>
</dbReference>
<gene>
    <name evidence="9" type="ORF">SAMN06265222_102267</name>
</gene>
<evidence type="ECO:0000259" key="7">
    <source>
        <dbReference type="Pfam" id="PF02683"/>
    </source>
</evidence>
<dbReference type="RefSeq" id="WP_283431590.1">
    <property type="nucleotide sequence ID" value="NZ_FXUG01000002.1"/>
</dbReference>
<dbReference type="PANTHER" id="PTHR32234:SF3">
    <property type="entry name" value="SUPPRESSION OF COPPER SENSITIVITY PROTEIN"/>
    <property type="match status" value="1"/>
</dbReference>
<dbReference type="Proteomes" id="UP001158067">
    <property type="component" value="Unassembled WGS sequence"/>
</dbReference>
<feature type="transmembrane region" description="Helical" evidence="6">
    <location>
        <begin position="538"/>
        <end position="561"/>
    </location>
</feature>
<dbReference type="CDD" id="cd02953">
    <property type="entry name" value="DsbDgamma"/>
    <property type="match status" value="1"/>
</dbReference>
<feature type="transmembrane region" description="Helical" evidence="6">
    <location>
        <begin position="712"/>
        <end position="729"/>
    </location>
</feature>
<feature type="transmembrane region" description="Helical" evidence="6">
    <location>
        <begin position="741"/>
        <end position="763"/>
    </location>
</feature>
<name>A0ABY1PTL3_9BACT</name>
<dbReference type="SUPFAM" id="SSF52833">
    <property type="entry name" value="Thioredoxin-like"/>
    <property type="match status" value="1"/>
</dbReference>
<dbReference type="Gene3D" id="2.60.40.1250">
    <property type="entry name" value="Thiol:disulfide interchange protein DsbD, N-terminal domain"/>
    <property type="match status" value="1"/>
</dbReference>
<dbReference type="InterPro" id="IPR028250">
    <property type="entry name" value="DsbDN"/>
</dbReference>
<reference evidence="9 10" key="1">
    <citation type="submission" date="2017-05" db="EMBL/GenBank/DDBJ databases">
        <authorList>
            <person name="Varghese N."/>
            <person name="Submissions S."/>
        </authorList>
    </citation>
    <scope>NUCLEOTIDE SEQUENCE [LARGE SCALE GENOMIC DNA]</scope>
    <source>
        <strain evidence="9 10">DSM 25457</strain>
    </source>
</reference>
<sequence length="900" mass="96725">MRNRNDSFCEQIWMNASLFLKRFPVRNILSLMLAFVCSLALLHGNGATAQAQSPQLNPYQAGGGLGSNPEDLFPNLSLGRYGQAADVMSAGEPATWTASYKTADAEAGTLVIEVRAELESPWHIYSLTQPKGGPSPTKIKLVSPASVELLGPWKADREPTKSISEEFGGLTIEEFGDEVVFTAPAWMKKPGATIESIGEMEISIDALACISGGSCMPVEETLTARFGGELSPAEAMAARNSISERVDSAVTGTEPAGTKLDLAIQQASEQQAKVEAWVSAQPAFRDGDYSVQWKAWLSNPTVQPGQQTQLNFMAIPDKTYHVYPAVTDDASKATNFAIANKAGLRVAEPSTDADVIKEEPFPGLVNIYHKGNVTWSLPVEIPANTAPGAKVIRGSIAYQACTDQSCLMPMGLAFEVPVSVTAKGSPIQSQPTAIALTSTKAKAVMELAKNTKWVDPIAPPATTDQYAQAGSQDTPEALGLANVESEDAVSFPMTLGLAFLGGIILNFMPCVLPVVGLKVMSFVQQAGENRGRVLALNVVYALGILAVFALLAGLAVGLSFSWGEQFTYVEFRLGLTVLMFALALSYLGVWEIPAPSFASGKASQELGAKEGYTGAFFKGVFTTLMATPCSGPLLGYILGATINLSAPQTILVMMTVGFGMALPYLIIGFQPGLVSWLPKPGPWMETLKEFLSFLFLGTVAFFFYGFSDESKVAVFVTLIGVWFGCWVIGKVPSWQSIQRRLAAWTVGVGAATAIGLWAFTALVPGEEIIEWQPYSEARLAQLQSEGKTVILDFTADWCVNCKVNEKFALNTEPTADLLDELNAVAMVADWSDRENEEIKTKLKELQSRSIPVLAIYPANQPKKPIILRDLVSQQSVLDALREAGPSESKSARLATALPYR</sequence>
<keyword evidence="3" id="KW-0201">Cytochrome c-type biogenesis</keyword>
<feature type="transmembrane region" description="Helical" evidence="6">
    <location>
        <begin position="573"/>
        <end position="594"/>
    </location>
</feature>
<organism evidence="9 10">
    <name type="scientific">Neorhodopirellula lusitana</name>
    <dbReference type="NCBI Taxonomy" id="445327"/>
    <lineage>
        <taxon>Bacteria</taxon>
        <taxon>Pseudomonadati</taxon>
        <taxon>Planctomycetota</taxon>
        <taxon>Planctomycetia</taxon>
        <taxon>Pirellulales</taxon>
        <taxon>Pirellulaceae</taxon>
        <taxon>Neorhodopirellula</taxon>
    </lineage>
</organism>
<protein>
    <submittedName>
        <fullName evidence="9">Thiol:disulfide interchange protein</fullName>
    </submittedName>
</protein>
<feature type="transmembrane region" description="Helical" evidence="6">
    <location>
        <begin position="690"/>
        <end position="706"/>
    </location>
</feature>
<comment type="subcellular location">
    <subcellularLocation>
        <location evidence="1">Membrane</location>
        <topology evidence="1">Multi-pass membrane protein</topology>
    </subcellularLocation>
</comment>
<keyword evidence="5 6" id="KW-0472">Membrane</keyword>
<evidence type="ECO:0000256" key="1">
    <source>
        <dbReference type="ARBA" id="ARBA00004141"/>
    </source>
</evidence>
<dbReference type="Pfam" id="PF11412">
    <property type="entry name" value="DsbD_N"/>
    <property type="match status" value="1"/>
</dbReference>
<proteinExistence type="predicted"/>
<keyword evidence="4 6" id="KW-1133">Transmembrane helix</keyword>
<feature type="domain" description="Cytochrome C biogenesis protein transmembrane" evidence="7">
    <location>
        <begin position="494"/>
        <end position="699"/>
    </location>
</feature>
<dbReference type="InterPro" id="IPR035671">
    <property type="entry name" value="DsbD_gamma"/>
</dbReference>
<evidence type="ECO:0000259" key="8">
    <source>
        <dbReference type="Pfam" id="PF11412"/>
    </source>
</evidence>
<comment type="caution">
    <text evidence="9">The sequence shown here is derived from an EMBL/GenBank/DDBJ whole genome shotgun (WGS) entry which is preliminary data.</text>
</comment>
<dbReference type="Pfam" id="PF13899">
    <property type="entry name" value="Thioredoxin_7"/>
    <property type="match status" value="1"/>
</dbReference>
<feature type="transmembrane region" description="Helical" evidence="6">
    <location>
        <begin position="495"/>
        <end position="517"/>
    </location>
</feature>
<dbReference type="Pfam" id="PF02683">
    <property type="entry name" value="DsbD_TM"/>
    <property type="match status" value="1"/>
</dbReference>
<evidence type="ECO:0000313" key="10">
    <source>
        <dbReference type="Proteomes" id="UP001158067"/>
    </source>
</evidence>
<feature type="transmembrane region" description="Helical" evidence="6">
    <location>
        <begin position="650"/>
        <end position="669"/>
    </location>
</feature>
<evidence type="ECO:0000256" key="3">
    <source>
        <dbReference type="ARBA" id="ARBA00022748"/>
    </source>
</evidence>
<dbReference type="InterPro" id="IPR036929">
    <property type="entry name" value="DsbDN_sf"/>
</dbReference>